<dbReference type="Pfam" id="PF02518">
    <property type="entry name" value="HATPase_c"/>
    <property type="match status" value="1"/>
</dbReference>
<dbReference type="GO" id="GO:0000155">
    <property type="term" value="F:phosphorelay sensor kinase activity"/>
    <property type="evidence" value="ECO:0007669"/>
    <property type="project" value="InterPro"/>
</dbReference>
<evidence type="ECO:0000256" key="4">
    <source>
        <dbReference type="ARBA" id="ARBA00022519"/>
    </source>
</evidence>
<dbReference type="PRINTS" id="PR00344">
    <property type="entry name" value="BCTRLSENSOR"/>
</dbReference>
<dbReference type="GO" id="GO:0005886">
    <property type="term" value="C:plasma membrane"/>
    <property type="evidence" value="ECO:0007669"/>
    <property type="project" value="UniProtKB-SubCell"/>
</dbReference>
<evidence type="ECO:0000313" key="18">
    <source>
        <dbReference type="Proteomes" id="UP000032749"/>
    </source>
</evidence>
<evidence type="ECO:0000256" key="1">
    <source>
        <dbReference type="ARBA" id="ARBA00000085"/>
    </source>
</evidence>
<dbReference type="InterPro" id="IPR003594">
    <property type="entry name" value="HATPase_dom"/>
</dbReference>
<dbReference type="PROSITE" id="PS50885">
    <property type="entry name" value="HAMP"/>
    <property type="match status" value="1"/>
</dbReference>
<keyword evidence="10 14" id="KW-0067">ATP-binding</keyword>
<dbReference type="Proteomes" id="UP000032749">
    <property type="component" value="Chromosome"/>
</dbReference>
<evidence type="ECO:0000259" key="16">
    <source>
        <dbReference type="PROSITE" id="PS50885"/>
    </source>
</evidence>
<dbReference type="SMART" id="SM00387">
    <property type="entry name" value="HATPase_c"/>
    <property type="match status" value="1"/>
</dbReference>
<protein>
    <recommendedName>
        <fullName evidence="14">Sensor protein</fullName>
        <ecNumber evidence="14">2.7.13.3</ecNumber>
    </recommendedName>
</protein>
<dbReference type="STRING" id="698738.OLEAN_C37850"/>
<dbReference type="InterPro" id="IPR048590">
    <property type="entry name" value="CusS-like_sensor"/>
</dbReference>
<dbReference type="SUPFAM" id="SSF47384">
    <property type="entry name" value="Homodimeric domain of signal transducing histidine kinase"/>
    <property type="match status" value="1"/>
</dbReference>
<dbReference type="Pfam" id="PF00672">
    <property type="entry name" value="HAMP"/>
    <property type="match status" value="1"/>
</dbReference>
<dbReference type="InterPro" id="IPR036890">
    <property type="entry name" value="HATPase_C_sf"/>
</dbReference>
<dbReference type="CDD" id="cd00082">
    <property type="entry name" value="HisKA"/>
    <property type="match status" value="1"/>
</dbReference>
<feature type="transmembrane region" description="Helical" evidence="14">
    <location>
        <begin position="172"/>
        <end position="191"/>
    </location>
</feature>
<dbReference type="Pfam" id="PF00512">
    <property type="entry name" value="HisKA"/>
    <property type="match status" value="1"/>
</dbReference>
<keyword evidence="8 14" id="KW-0547">Nucleotide-binding</keyword>
<organism evidence="17 18">
    <name type="scientific">Oleispira antarctica RB-8</name>
    <dbReference type="NCBI Taxonomy" id="698738"/>
    <lineage>
        <taxon>Bacteria</taxon>
        <taxon>Pseudomonadati</taxon>
        <taxon>Pseudomonadota</taxon>
        <taxon>Gammaproteobacteria</taxon>
        <taxon>Oceanospirillales</taxon>
        <taxon>Oceanospirillaceae</taxon>
        <taxon>Oleispira</taxon>
    </lineage>
</organism>
<dbReference type="InterPro" id="IPR036097">
    <property type="entry name" value="HisK_dim/P_sf"/>
</dbReference>
<evidence type="ECO:0000256" key="8">
    <source>
        <dbReference type="ARBA" id="ARBA00022741"/>
    </source>
</evidence>
<evidence type="ECO:0000256" key="6">
    <source>
        <dbReference type="ARBA" id="ARBA00022679"/>
    </source>
</evidence>
<evidence type="ECO:0000256" key="12">
    <source>
        <dbReference type="ARBA" id="ARBA00023012"/>
    </source>
</evidence>
<dbReference type="Gene3D" id="6.10.340.10">
    <property type="match status" value="1"/>
</dbReference>
<dbReference type="Gene3D" id="1.10.287.130">
    <property type="match status" value="1"/>
</dbReference>
<dbReference type="PROSITE" id="PS50109">
    <property type="entry name" value="HIS_KIN"/>
    <property type="match status" value="1"/>
</dbReference>
<dbReference type="EMBL" id="FO203512">
    <property type="protein sequence ID" value="CCK77961.1"/>
    <property type="molecule type" value="Genomic_DNA"/>
</dbReference>
<name>R4YS00_OLEAN</name>
<keyword evidence="4 14" id="KW-0997">Cell inner membrane</keyword>
<dbReference type="InterPro" id="IPR004358">
    <property type="entry name" value="Sig_transdc_His_kin-like_C"/>
</dbReference>
<keyword evidence="9 14" id="KW-0418">Kinase</keyword>
<dbReference type="FunFam" id="3.30.565.10:FF:000006">
    <property type="entry name" value="Sensor histidine kinase WalK"/>
    <property type="match status" value="1"/>
</dbReference>
<dbReference type="InterPro" id="IPR003661">
    <property type="entry name" value="HisK_dim/P_dom"/>
</dbReference>
<comment type="subcellular location">
    <subcellularLocation>
        <location evidence="2">Cell inner membrane</location>
        <topology evidence="2">Multi-pass membrane protein</topology>
    </subcellularLocation>
</comment>
<dbReference type="EC" id="2.7.13.3" evidence="14"/>
<evidence type="ECO:0000256" key="2">
    <source>
        <dbReference type="ARBA" id="ARBA00004429"/>
    </source>
</evidence>
<dbReference type="InterPro" id="IPR006290">
    <property type="entry name" value="CztS_silS_copS"/>
</dbReference>
<reference evidence="17 18" key="1">
    <citation type="journal article" date="2013" name="Nat. Commun.">
        <title>Genome sequence and functional genomic analysis of the oil-degrading bacterium Oleispira antarctica.</title>
        <authorList>
            <person name="Kube M."/>
            <person name="Chernikova T.N."/>
            <person name="Al-Ramahi Y."/>
            <person name="Beloqui A."/>
            <person name="Lopez-Cortez N."/>
            <person name="Guazzaroni M.E."/>
            <person name="Heipieper H.J."/>
            <person name="Klages S."/>
            <person name="Kotsyurbenko O.R."/>
            <person name="Langer I."/>
            <person name="Nechitaylo T.Y."/>
            <person name="Lunsdorf H."/>
            <person name="Fernandez M."/>
            <person name="Juarez S."/>
            <person name="Ciordia S."/>
            <person name="Singer A."/>
            <person name="Kagan O."/>
            <person name="Egorova O."/>
            <person name="Petit P.A."/>
            <person name="Stogios P."/>
            <person name="Kim Y."/>
            <person name="Tchigvintsev A."/>
            <person name="Flick R."/>
            <person name="Denaro R."/>
            <person name="Genovese M."/>
            <person name="Albar J.P."/>
            <person name="Reva O.N."/>
            <person name="Martinez-Gomariz M."/>
            <person name="Tran H."/>
            <person name="Ferrer M."/>
            <person name="Savchenko A."/>
            <person name="Yakunin A.F."/>
            <person name="Yakimov M.M."/>
            <person name="Golyshina O.V."/>
            <person name="Reinhardt R."/>
            <person name="Golyshin P.N."/>
        </authorList>
    </citation>
    <scope>NUCLEOTIDE SEQUENCE [LARGE SCALE GENOMIC DNA]</scope>
</reference>
<gene>
    <name evidence="17" type="ORF">OLEAN_C37850</name>
</gene>
<evidence type="ECO:0000256" key="7">
    <source>
        <dbReference type="ARBA" id="ARBA00022692"/>
    </source>
</evidence>
<keyword evidence="7 14" id="KW-0812">Transmembrane</keyword>
<dbReference type="FunFam" id="1.10.287.130:FF:000001">
    <property type="entry name" value="Two-component sensor histidine kinase"/>
    <property type="match status" value="1"/>
</dbReference>
<evidence type="ECO:0000256" key="9">
    <source>
        <dbReference type="ARBA" id="ARBA00022777"/>
    </source>
</evidence>
<comment type="function">
    <text evidence="14">Member of a two-component regulatory system.</text>
</comment>
<dbReference type="Gene3D" id="3.30.565.10">
    <property type="entry name" value="Histidine kinase-like ATPase, C-terminal domain"/>
    <property type="match status" value="1"/>
</dbReference>
<evidence type="ECO:0000256" key="13">
    <source>
        <dbReference type="ARBA" id="ARBA00023136"/>
    </source>
</evidence>
<dbReference type="InterPro" id="IPR005467">
    <property type="entry name" value="His_kinase_dom"/>
</dbReference>
<feature type="domain" description="Histidine kinase" evidence="15">
    <location>
        <begin position="253"/>
        <end position="467"/>
    </location>
</feature>
<dbReference type="SMART" id="SM00388">
    <property type="entry name" value="HisKA"/>
    <property type="match status" value="1"/>
</dbReference>
<dbReference type="PANTHER" id="PTHR45436">
    <property type="entry name" value="SENSOR HISTIDINE KINASE YKOH"/>
    <property type="match status" value="1"/>
</dbReference>
<evidence type="ECO:0000256" key="5">
    <source>
        <dbReference type="ARBA" id="ARBA00022553"/>
    </source>
</evidence>
<dbReference type="HOGENOM" id="CLU_000445_89_6_6"/>
<feature type="transmembrane region" description="Helical" evidence="14">
    <location>
        <begin position="7"/>
        <end position="26"/>
    </location>
</feature>
<keyword evidence="12 14" id="KW-0902">Two-component regulatory system</keyword>
<keyword evidence="13 14" id="KW-0472">Membrane</keyword>
<evidence type="ECO:0000256" key="11">
    <source>
        <dbReference type="ARBA" id="ARBA00022989"/>
    </source>
</evidence>
<evidence type="ECO:0000256" key="3">
    <source>
        <dbReference type="ARBA" id="ARBA00022475"/>
    </source>
</evidence>
<dbReference type="CDD" id="cd06225">
    <property type="entry name" value="HAMP"/>
    <property type="match status" value="1"/>
</dbReference>
<keyword evidence="5" id="KW-0597">Phosphoprotein</keyword>
<evidence type="ECO:0000256" key="10">
    <source>
        <dbReference type="ARBA" id="ARBA00022840"/>
    </source>
</evidence>
<sequence>MSLVMNVTIRVGIIISLCFIALGFAVQQSIHHHFLEQDADELHVIETTVKSALNQAINGSDNPLLSREELKVYLENTISGHHGVYFAVFDHAQQLLYKNGELDFQPLIDNNHINKSVTPKTLYSWDTPDHNYWGTLLATKLYSSDPKKTWIIAVAAQTDFHHSFMTTFFRTLWSLMVLASLLTTFAAWLAIRNGHRPLHQISTEIKSITSEQLNRRLNTHNIPPELLELVESFNTMITSMDSVFQKLSHFSADIAHELRTPITNLSTQTQVALNQARSTAEYQEILYSNLEEYNRLNTIVRDMLWLAKTDNNILTLEKTELDIKKEVENLFDYFEAWAEEQSISLKVQGDTLNIQADKNLIQRALSNLLTNAIRHASPNTAVTIILESTDNTVHITVKNIGSIISNEHIDRIFDRFYRIDPSRQRHFLNEGIGLGLSIVQSIVQAHKGSINVTSGNEETSFTLIFPK</sequence>
<dbReference type="KEGG" id="oai:OLEAN_C37850"/>
<evidence type="ECO:0000256" key="14">
    <source>
        <dbReference type="RuleBase" id="RU364088"/>
    </source>
</evidence>
<dbReference type="InterPro" id="IPR050428">
    <property type="entry name" value="TCS_sensor_his_kinase"/>
</dbReference>
<dbReference type="GO" id="GO:0005524">
    <property type="term" value="F:ATP binding"/>
    <property type="evidence" value="ECO:0007669"/>
    <property type="project" value="UniProtKB-KW"/>
</dbReference>
<proteinExistence type="predicted"/>
<dbReference type="SMART" id="SM00304">
    <property type="entry name" value="HAMP"/>
    <property type="match status" value="1"/>
</dbReference>
<dbReference type="AlphaFoldDB" id="R4YS00"/>
<accession>R4YS00</accession>
<keyword evidence="6 14" id="KW-0808">Transferase</keyword>
<keyword evidence="3 14" id="KW-1003">Cell membrane</keyword>
<evidence type="ECO:0000313" key="17">
    <source>
        <dbReference type="EMBL" id="CCK77961.1"/>
    </source>
</evidence>
<evidence type="ECO:0000259" key="15">
    <source>
        <dbReference type="PROSITE" id="PS50109"/>
    </source>
</evidence>
<dbReference type="PANTHER" id="PTHR45436:SF15">
    <property type="entry name" value="SENSOR HISTIDINE KINASE CUSS"/>
    <property type="match status" value="1"/>
</dbReference>
<keyword evidence="11 14" id="KW-1133">Transmembrane helix</keyword>
<feature type="domain" description="HAMP" evidence="16">
    <location>
        <begin position="192"/>
        <end position="245"/>
    </location>
</feature>
<dbReference type="NCBIfam" id="TIGR01386">
    <property type="entry name" value="cztS_silS_copS"/>
    <property type="match status" value="1"/>
</dbReference>
<dbReference type="InterPro" id="IPR003660">
    <property type="entry name" value="HAMP_dom"/>
</dbReference>
<dbReference type="Pfam" id="PF21085">
    <property type="entry name" value="CusS"/>
    <property type="match status" value="1"/>
</dbReference>
<dbReference type="SUPFAM" id="SSF55874">
    <property type="entry name" value="ATPase domain of HSP90 chaperone/DNA topoisomerase II/histidine kinase"/>
    <property type="match status" value="1"/>
</dbReference>
<comment type="catalytic activity">
    <reaction evidence="1 14">
        <text>ATP + protein L-histidine = ADP + protein N-phospho-L-histidine.</text>
        <dbReference type="EC" id="2.7.13.3"/>
    </reaction>
</comment>
<keyword evidence="18" id="KW-1185">Reference proteome</keyword>